<comment type="catalytic activity">
    <reaction evidence="29">
        <text>sn-glycerol 3-phosphocholine + H2O = phosphocholine + glycerol + H(+)</text>
        <dbReference type="Rhea" id="RHEA:19545"/>
        <dbReference type="ChEBI" id="CHEBI:15377"/>
        <dbReference type="ChEBI" id="CHEBI:15378"/>
        <dbReference type="ChEBI" id="CHEBI:16870"/>
        <dbReference type="ChEBI" id="CHEBI:17754"/>
        <dbReference type="ChEBI" id="CHEBI:295975"/>
        <dbReference type="EC" id="3.1.4.38"/>
    </reaction>
    <physiologicalReaction direction="left-to-right" evidence="29">
        <dbReference type="Rhea" id="RHEA:19546"/>
    </physiologicalReaction>
</comment>
<evidence type="ECO:0000256" key="27">
    <source>
        <dbReference type="ARBA" id="ARBA00048209"/>
    </source>
</evidence>
<evidence type="ECO:0000256" key="15">
    <source>
        <dbReference type="ARBA" id="ARBA00023157"/>
    </source>
</evidence>
<evidence type="ECO:0000313" key="35">
    <source>
        <dbReference type="Proteomes" id="UP001501469"/>
    </source>
</evidence>
<dbReference type="PANTHER" id="PTHR10151:SF66">
    <property type="entry name" value="GLYCEROPHOSPHOCHOLINE CHOLINEPHOSPHODIESTERASE ENPP6"/>
    <property type="match status" value="1"/>
</dbReference>
<comment type="caution">
    <text evidence="34">The sequence shown here is derived from an EMBL/GenBank/DDBJ whole genome shotgun (WGS) entry which is preliminary data.</text>
</comment>
<proteinExistence type="inferred from homology"/>
<evidence type="ECO:0000256" key="2">
    <source>
        <dbReference type="ARBA" id="ARBA00004609"/>
    </source>
</evidence>
<dbReference type="SUPFAM" id="SSF53649">
    <property type="entry name" value="Alkaline phosphatase-like"/>
    <property type="match status" value="1"/>
</dbReference>
<comment type="catalytic activity">
    <reaction evidence="27">
        <text>1-hexadecanoyl-sn-glycero-3-phosphocholine + H2O = 1-hexadecanoyl-sn-glycerol + phosphocholine + H(+)</text>
        <dbReference type="Rhea" id="RHEA:41119"/>
        <dbReference type="ChEBI" id="CHEBI:15377"/>
        <dbReference type="ChEBI" id="CHEBI:15378"/>
        <dbReference type="ChEBI" id="CHEBI:72998"/>
        <dbReference type="ChEBI" id="CHEBI:75542"/>
        <dbReference type="ChEBI" id="CHEBI:295975"/>
    </reaction>
    <physiologicalReaction direction="left-to-right" evidence="27">
        <dbReference type="Rhea" id="RHEA:41120"/>
    </physiologicalReaction>
</comment>
<evidence type="ECO:0000256" key="23">
    <source>
        <dbReference type="ARBA" id="ARBA00047482"/>
    </source>
</evidence>
<comment type="catalytic activity">
    <reaction evidence="26">
        <text>1-tetradecanoyl-sn-glycero-3-phosphocholine + H2O = 1-tetradecanoyl-sn-glycerol + phosphocholine + H(+)</text>
        <dbReference type="Rhea" id="RHEA:40999"/>
        <dbReference type="ChEBI" id="CHEBI:15377"/>
        <dbReference type="ChEBI" id="CHEBI:15378"/>
        <dbReference type="ChEBI" id="CHEBI:64489"/>
        <dbReference type="ChEBI" id="CHEBI:75536"/>
        <dbReference type="ChEBI" id="CHEBI:295975"/>
    </reaction>
    <physiologicalReaction direction="left-to-right" evidence="26">
        <dbReference type="Rhea" id="RHEA:41000"/>
    </physiologicalReaction>
</comment>
<evidence type="ECO:0000256" key="24">
    <source>
        <dbReference type="ARBA" id="ARBA00047494"/>
    </source>
</evidence>
<comment type="catalytic activity">
    <reaction evidence="30">
        <text>1-(9Z,12Z)-octadecadienoyl-sn-glycero-3-phosphocholine + H2O = 1-(9Z,12Z-octadecadienoyl)-sn-glycerol + phosphocholine + H(+)</text>
        <dbReference type="Rhea" id="RHEA:41115"/>
        <dbReference type="ChEBI" id="CHEBI:15377"/>
        <dbReference type="ChEBI" id="CHEBI:15378"/>
        <dbReference type="ChEBI" id="CHEBI:28733"/>
        <dbReference type="ChEBI" id="CHEBI:75561"/>
        <dbReference type="ChEBI" id="CHEBI:295975"/>
    </reaction>
    <physiologicalReaction direction="left-to-right" evidence="30">
        <dbReference type="Rhea" id="RHEA:41116"/>
    </physiologicalReaction>
</comment>
<dbReference type="EC" id="3.1.4.38" evidence="4"/>
<evidence type="ECO:0000256" key="14">
    <source>
        <dbReference type="ARBA" id="ARBA00023136"/>
    </source>
</evidence>
<evidence type="ECO:0000256" key="19">
    <source>
        <dbReference type="ARBA" id="ARBA00032556"/>
    </source>
</evidence>
<comment type="catalytic activity">
    <reaction evidence="23">
        <text>glycero-2-phosphocholine + H2O = phosphocholine + glycerol + H(+)</text>
        <dbReference type="Rhea" id="RHEA:61684"/>
        <dbReference type="ChEBI" id="CHEBI:15377"/>
        <dbReference type="ChEBI" id="CHEBI:15378"/>
        <dbReference type="ChEBI" id="CHEBI:17754"/>
        <dbReference type="ChEBI" id="CHEBI:144950"/>
        <dbReference type="ChEBI" id="CHEBI:295975"/>
    </reaction>
    <physiologicalReaction direction="left-to-right" evidence="23">
        <dbReference type="Rhea" id="RHEA:61685"/>
    </physiologicalReaction>
</comment>
<evidence type="ECO:0000256" key="9">
    <source>
        <dbReference type="ARBA" id="ARBA00022729"/>
    </source>
</evidence>
<evidence type="ECO:0000256" key="12">
    <source>
        <dbReference type="ARBA" id="ARBA00022963"/>
    </source>
</evidence>
<comment type="subcellular location">
    <subcellularLocation>
        <location evidence="2">Cell membrane</location>
        <topology evidence="2">Lipid-anchor</topology>
        <topology evidence="2">GPI-anchor</topology>
    </subcellularLocation>
</comment>
<dbReference type="InterPro" id="IPR026263">
    <property type="entry name" value="Alkaline_phosphatase_prok"/>
</dbReference>
<keyword evidence="16" id="KW-0325">Glycoprotein</keyword>
<dbReference type="InterPro" id="IPR017850">
    <property type="entry name" value="Alkaline_phosphatase_core_sf"/>
</dbReference>
<keyword evidence="6" id="KW-0597">Phosphoprotein</keyword>
<evidence type="ECO:0000256" key="5">
    <source>
        <dbReference type="ARBA" id="ARBA00022475"/>
    </source>
</evidence>
<sequence length="601" mass="65085">MKKIFPLALAALAASPSFAQAPARNAAKASATTKAAPANGPARPKLVVGIVVDQMRYDYLYRYWSKFGKGGFRRLLGEGFSFENTHYNYVPTYTGPGHASIYTGATPSANGIVGNNWYVRDENRATYVTEDKTVESVGGTGAAGQQSPRHMLTTTITDELRLATNFQSKVIGVCIKDRGSILPAGHAANAAYWYDGGNGSFISSTFYQKTLPDWVVKFNQRGLATKYLSQPWNTLRPIGEYTESTPDNVTWEAAFKGEAAPVFPHNLPAISGVPAAIAAKDNLPGPAAQTAADGKNTSTTAKPGATAANAATPNLGLLPSTPFGNTITTEMALAAIQAEQLGQRGITDFLALSYSSTDYVGHQFGPNSIEVEDTYLRLDQELTRLFETLDKTVGKGQALVFLTADHGAAHSPAFLQAHRLPAGAVGASIMRDTLQNRLVRRHGAGNWVLSYENQQVYLNRTLAGQKKINFHELSEEVVQVMVQLPGVSRALTAEDIQKSHWESGTLMYLENGYYPKRCGDVLVVLEPGWYEAYSFPAKGTTHGESWSYDTHVPLLFWGWHVKHGESVAPTQVVDIAATLARFLHIQEPSGCSGVPLAEVLR</sequence>
<dbReference type="RefSeq" id="WP_345054304.1">
    <property type="nucleotide sequence ID" value="NZ_BAABDK010000017.1"/>
</dbReference>
<keyword evidence="5" id="KW-1003">Cell membrane</keyword>
<comment type="catalytic activity">
    <reaction evidence="31">
        <text>1-(5Z,8Z,11Z,14Z-eicosatetraenoyl)-sn-glycero-3-phosphocholine + H2O = 1-(5Z,8Z,11Z,14Z-eicosatetraenoyl)-sn-glycerol + phosphocholine + H(+)</text>
        <dbReference type="Rhea" id="RHEA:41003"/>
        <dbReference type="ChEBI" id="CHEBI:15377"/>
        <dbReference type="ChEBI" id="CHEBI:15378"/>
        <dbReference type="ChEBI" id="CHEBI:34071"/>
        <dbReference type="ChEBI" id="CHEBI:74344"/>
        <dbReference type="ChEBI" id="CHEBI:295975"/>
    </reaction>
    <physiologicalReaction direction="left-to-right" evidence="31">
        <dbReference type="Rhea" id="RHEA:41004"/>
    </physiologicalReaction>
</comment>
<comment type="catalytic activity">
    <reaction evidence="22">
        <text>1-(9Z-octadecenoyl)-sn-glycero-3-phosphocholine + H2O = 1-(9Z-octadecenoyl)-sn-glycerol + phosphocholine + H(+)</text>
        <dbReference type="Rhea" id="RHEA:41091"/>
        <dbReference type="ChEBI" id="CHEBI:15377"/>
        <dbReference type="ChEBI" id="CHEBI:15378"/>
        <dbReference type="ChEBI" id="CHEBI:28610"/>
        <dbReference type="ChEBI" id="CHEBI:75757"/>
        <dbReference type="ChEBI" id="CHEBI:295975"/>
    </reaction>
    <physiologicalReaction direction="left-to-right" evidence="22">
        <dbReference type="Rhea" id="RHEA:41092"/>
    </physiologicalReaction>
</comment>
<comment type="cofactor">
    <cofactor evidence="1">
        <name>Zn(2+)</name>
        <dbReference type="ChEBI" id="CHEBI:29105"/>
    </cofactor>
</comment>
<evidence type="ECO:0000256" key="7">
    <source>
        <dbReference type="ARBA" id="ARBA00022622"/>
    </source>
</evidence>
<keyword evidence="13" id="KW-0443">Lipid metabolism</keyword>
<evidence type="ECO:0000256" key="11">
    <source>
        <dbReference type="ARBA" id="ARBA00022833"/>
    </source>
</evidence>
<feature type="chain" id="PRO_5045077577" description="glycerophosphocholine cholinephosphodiesterase" evidence="33">
    <location>
        <begin position="20"/>
        <end position="601"/>
    </location>
</feature>
<comment type="catalytic activity">
    <reaction evidence="28">
        <text>sphing-4-enine-phosphocholine + H2O = sphing-4-enine + phosphocholine + H(+)</text>
        <dbReference type="Rhea" id="RHEA:41095"/>
        <dbReference type="ChEBI" id="CHEBI:15377"/>
        <dbReference type="ChEBI" id="CHEBI:15378"/>
        <dbReference type="ChEBI" id="CHEBI:57756"/>
        <dbReference type="ChEBI" id="CHEBI:58906"/>
        <dbReference type="ChEBI" id="CHEBI:295975"/>
    </reaction>
    <physiologicalReaction direction="left-to-right" evidence="28">
        <dbReference type="Rhea" id="RHEA:41096"/>
    </physiologicalReaction>
</comment>
<evidence type="ECO:0000256" key="29">
    <source>
        <dbReference type="ARBA" id="ARBA00048703"/>
    </source>
</evidence>
<feature type="region of interest" description="Disordered" evidence="32">
    <location>
        <begin position="284"/>
        <end position="315"/>
    </location>
</feature>
<keyword evidence="14" id="KW-0472">Membrane</keyword>
<gene>
    <name evidence="34" type="ORF">GCM10022409_22700</name>
</gene>
<dbReference type="CDD" id="cd16016">
    <property type="entry name" value="AP-SPAP"/>
    <property type="match status" value="1"/>
</dbReference>
<dbReference type="PANTHER" id="PTHR10151">
    <property type="entry name" value="ECTONUCLEOTIDE PYROPHOSPHATASE/PHOSPHODIESTERASE"/>
    <property type="match status" value="1"/>
</dbReference>
<protein>
    <recommendedName>
        <fullName evidence="4">glycerophosphocholine cholinephosphodiesterase</fullName>
        <ecNumber evidence="4">3.1.4.38</ecNumber>
    </recommendedName>
    <alternativeName>
        <fullName evidence="19">Choline-specific glycerophosphodiester phosphodiesterase</fullName>
    </alternativeName>
    <alternativeName>
        <fullName evidence="18">Ectonucleotide pyrophosphatase/phosphodiesterase family member 6</fullName>
    </alternativeName>
</protein>
<comment type="catalytic activity">
    <reaction evidence="24">
        <text>a 1-O-alkyl-sn-glycero-3-phosphocholine + H2O = a 1-O-alkyl-sn-glycerol + phosphocholine + H(+)</text>
        <dbReference type="Rhea" id="RHEA:36083"/>
        <dbReference type="ChEBI" id="CHEBI:15377"/>
        <dbReference type="ChEBI" id="CHEBI:15378"/>
        <dbReference type="ChEBI" id="CHEBI:15850"/>
        <dbReference type="ChEBI" id="CHEBI:30909"/>
        <dbReference type="ChEBI" id="CHEBI:295975"/>
    </reaction>
    <physiologicalReaction direction="left-to-right" evidence="24">
        <dbReference type="Rhea" id="RHEA:36084"/>
    </physiologicalReaction>
</comment>
<evidence type="ECO:0000256" key="21">
    <source>
        <dbReference type="ARBA" id="ARBA00047290"/>
    </source>
</evidence>
<accession>A0ABP7U739</accession>
<keyword evidence="8" id="KW-0479">Metal-binding</keyword>
<keyword evidence="17" id="KW-0449">Lipoprotein</keyword>
<evidence type="ECO:0000256" key="6">
    <source>
        <dbReference type="ARBA" id="ARBA00022553"/>
    </source>
</evidence>
<evidence type="ECO:0000256" key="8">
    <source>
        <dbReference type="ARBA" id="ARBA00022723"/>
    </source>
</evidence>
<dbReference type="EMBL" id="BAABDK010000017">
    <property type="protein sequence ID" value="GAA4037221.1"/>
    <property type="molecule type" value="Genomic_DNA"/>
</dbReference>
<evidence type="ECO:0000256" key="31">
    <source>
        <dbReference type="ARBA" id="ARBA00049320"/>
    </source>
</evidence>
<evidence type="ECO:0000256" key="18">
    <source>
        <dbReference type="ARBA" id="ARBA00031167"/>
    </source>
</evidence>
<comment type="catalytic activity">
    <reaction evidence="25">
        <text>a 1-acyl-sn-glycero-3-phosphocholine + H2O = a 1-acyl-sn-glycerol + phosphocholine + H(+)</text>
        <dbReference type="Rhea" id="RHEA:44720"/>
        <dbReference type="ChEBI" id="CHEBI:15377"/>
        <dbReference type="ChEBI" id="CHEBI:15378"/>
        <dbReference type="ChEBI" id="CHEBI:58168"/>
        <dbReference type="ChEBI" id="CHEBI:64683"/>
        <dbReference type="ChEBI" id="CHEBI:295975"/>
    </reaction>
    <physiologicalReaction direction="left-to-right" evidence="25">
        <dbReference type="Rhea" id="RHEA:44721"/>
    </physiologicalReaction>
</comment>
<evidence type="ECO:0000256" key="10">
    <source>
        <dbReference type="ARBA" id="ARBA00022801"/>
    </source>
</evidence>
<dbReference type="Pfam" id="PF01663">
    <property type="entry name" value="Phosphodiest"/>
    <property type="match status" value="1"/>
</dbReference>
<keyword evidence="10" id="KW-0378">Hydrolase</keyword>
<keyword evidence="12" id="KW-0442">Lipid degradation</keyword>
<evidence type="ECO:0000256" key="4">
    <source>
        <dbReference type="ARBA" id="ARBA00012318"/>
    </source>
</evidence>
<reference evidence="35" key="1">
    <citation type="journal article" date="2019" name="Int. J. Syst. Evol. Microbiol.">
        <title>The Global Catalogue of Microorganisms (GCM) 10K type strain sequencing project: providing services to taxonomists for standard genome sequencing and annotation.</title>
        <authorList>
            <consortium name="The Broad Institute Genomics Platform"/>
            <consortium name="The Broad Institute Genome Sequencing Center for Infectious Disease"/>
            <person name="Wu L."/>
            <person name="Ma J."/>
        </authorList>
    </citation>
    <scope>NUCLEOTIDE SEQUENCE [LARGE SCALE GENOMIC DNA]</scope>
    <source>
        <strain evidence="35">JCM 17225</strain>
    </source>
</reference>
<comment type="similarity">
    <text evidence="3">Belongs to the nucleotide pyrophosphatase/phosphodiesterase family.</text>
</comment>
<keyword evidence="11" id="KW-0862">Zinc</keyword>
<name>A0ABP7U739_9BACT</name>
<evidence type="ECO:0000256" key="16">
    <source>
        <dbReference type="ARBA" id="ARBA00023180"/>
    </source>
</evidence>
<keyword evidence="15" id="KW-1015">Disulfide bond</keyword>
<evidence type="ECO:0000256" key="25">
    <source>
        <dbReference type="ARBA" id="ARBA00047600"/>
    </source>
</evidence>
<evidence type="ECO:0000256" key="32">
    <source>
        <dbReference type="SAM" id="MobiDB-lite"/>
    </source>
</evidence>
<feature type="compositionally biased region" description="Low complexity" evidence="32">
    <location>
        <begin position="299"/>
        <end position="315"/>
    </location>
</feature>
<dbReference type="Gene3D" id="3.40.720.10">
    <property type="entry name" value="Alkaline Phosphatase, subunit A"/>
    <property type="match status" value="2"/>
</dbReference>
<dbReference type="PIRSF" id="PIRSF031924">
    <property type="entry name" value="Pi-irrepressible_AP"/>
    <property type="match status" value="1"/>
</dbReference>
<evidence type="ECO:0000313" key="34">
    <source>
        <dbReference type="EMBL" id="GAA4037221.1"/>
    </source>
</evidence>
<feature type="signal peptide" evidence="33">
    <location>
        <begin position="1"/>
        <end position="19"/>
    </location>
</feature>
<keyword evidence="9 33" id="KW-0732">Signal</keyword>
<keyword evidence="35" id="KW-1185">Reference proteome</keyword>
<organism evidence="34 35">
    <name type="scientific">Hymenobacter glaciei</name>
    <dbReference type="NCBI Taxonomy" id="877209"/>
    <lineage>
        <taxon>Bacteria</taxon>
        <taxon>Pseudomonadati</taxon>
        <taxon>Bacteroidota</taxon>
        <taxon>Cytophagia</taxon>
        <taxon>Cytophagales</taxon>
        <taxon>Hymenobacteraceae</taxon>
        <taxon>Hymenobacter</taxon>
    </lineage>
</organism>
<evidence type="ECO:0000256" key="22">
    <source>
        <dbReference type="ARBA" id="ARBA00047322"/>
    </source>
</evidence>
<keyword evidence="7" id="KW-0336">GPI-anchor</keyword>
<evidence type="ECO:0000256" key="26">
    <source>
        <dbReference type="ARBA" id="ARBA00047779"/>
    </source>
</evidence>
<dbReference type="Proteomes" id="UP001501469">
    <property type="component" value="Unassembled WGS sequence"/>
</dbReference>
<evidence type="ECO:0000256" key="20">
    <source>
        <dbReference type="ARBA" id="ARBA00046203"/>
    </source>
</evidence>
<evidence type="ECO:0000256" key="30">
    <source>
        <dbReference type="ARBA" id="ARBA00049092"/>
    </source>
</evidence>
<evidence type="ECO:0000256" key="13">
    <source>
        <dbReference type="ARBA" id="ARBA00023098"/>
    </source>
</evidence>
<evidence type="ECO:0000256" key="1">
    <source>
        <dbReference type="ARBA" id="ARBA00001947"/>
    </source>
</evidence>
<evidence type="ECO:0000256" key="3">
    <source>
        <dbReference type="ARBA" id="ARBA00010594"/>
    </source>
</evidence>
<evidence type="ECO:0000256" key="17">
    <source>
        <dbReference type="ARBA" id="ARBA00023288"/>
    </source>
</evidence>
<evidence type="ECO:0000256" key="33">
    <source>
        <dbReference type="SAM" id="SignalP"/>
    </source>
</evidence>
<comment type="catalytic activity">
    <reaction evidence="21">
        <text>1-dodecanoyl-sn-glycero-3-phosphocholine + H2O = 1-dodecanoyl-sn-glycerol + phosphocholine + H(+)</text>
        <dbReference type="Rhea" id="RHEA:41127"/>
        <dbReference type="ChEBI" id="CHEBI:15377"/>
        <dbReference type="ChEBI" id="CHEBI:15378"/>
        <dbReference type="ChEBI" id="CHEBI:74966"/>
        <dbReference type="ChEBI" id="CHEBI:75529"/>
        <dbReference type="ChEBI" id="CHEBI:295975"/>
    </reaction>
    <physiologicalReaction direction="left-to-right" evidence="21">
        <dbReference type="Rhea" id="RHEA:41128"/>
    </physiologicalReaction>
</comment>
<dbReference type="InterPro" id="IPR002591">
    <property type="entry name" value="Phosphodiest/P_Trfase"/>
</dbReference>
<evidence type="ECO:0000256" key="28">
    <source>
        <dbReference type="ARBA" id="ARBA00048234"/>
    </source>
</evidence>
<comment type="function">
    <text evidence="20">Choline-specific glycerophosphodiesterase that hydrolyzes glycerophosphocholine (GPC) and lysophosphatidylcholine (LPC) and contributes to supplying choline to the cells. Has a preference for LPC with short (12:0 and 14:0) or polyunsaturated (18:2 and 20:4) fatty acids. In vitro, hydrolyzes only choline-containing lysophospholipids, such as sphingosylphosphorylcholine (SPC), platelet-activating factor (PAF) and lysoPAF, but not other lysophospholipids.</text>
</comment>